<evidence type="ECO:0000256" key="2">
    <source>
        <dbReference type="ARBA" id="ARBA00004496"/>
    </source>
</evidence>
<keyword evidence="10" id="KW-1185">Reference proteome</keyword>
<dbReference type="GO" id="GO:0046592">
    <property type="term" value="F:polyamine oxidase activity"/>
    <property type="evidence" value="ECO:0007669"/>
    <property type="project" value="TreeGrafter"/>
</dbReference>
<comment type="cofactor">
    <cofactor evidence="1">
        <name>FAD</name>
        <dbReference type="ChEBI" id="CHEBI:57692"/>
    </cofactor>
</comment>
<accession>A0A4U5LZP4</accession>
<dbReference type="SUPFAM" id="SSF51905">
    <property type="entry name" value="FAD/NAD(P)-binding domain"/>
    <property type="match status" value="1"/>
</dbReference>
<dbReference type="PANTHER" id="PTHR10742:SF405">
    <property type="entry name" value="PEROXISOMAL N(1)-ACETYL-SPERMINE_SPERMIDINE OXIDASE"/>
    <property type="match status" value="1"/>
</dbReference>
<organism evidence="9 10">
    <name type="scientific">Steinernema carpocapsae</name>
    <name type="common">Entomopathogenic nematode</name>
    <dbReference type="NCBI Taxonomy" id="34508"/>
    <lineage>
        <taxon>Eukaryota</taxon>
        <taxon>Metazoa</taxon>
        <taxon>Ecdysozoa</taxon>
        <taxon>Nematoda</taxon>
        <taxon>Chromadorea</taxon>
        <taxon>Rhabditida</taxon>
        <taxon>Tylenchina</taxon>
        <taxon>Panagrolaimomorpha</taxon>
        <taxon>Strongyloidoidea</taxon>
        <taxon>Steinernematidae</taxon>
        <taxon>Steinernema</taxon>
    </lineage>
</organism>
<dbReference type="EMBL" id="AZBU02000011">
    <property type="protein sequence ID" value="TKR61846.1"/>
    <property type="molecule type" value="Genomic_DNA"/>
</dbReference>
<dbReference type="InterPro" id="IPR050281">
    <property type="entry name" value="Flavin_monoamine_oxidase"/>
</dbReference>
<dbReference type="STRING" id="34508.A0A4U5LZP4"/>
<evidence type="ECO:0000313" key="9">
    <source>
        <dbReference type="EMBL" id="TKR61846.1"/>
    </source>
</evidence>
<evidence type="ECO:0000256" key="5">
    <source>
        <dbReference type="ARBA" id="ARBA00022630"/>
    </source>
</evidence>
<dbReference type="Pfam" id="PF01593">
    <property type="entry name" value="Amino_oxidase"/>
    <property type="match status" value="1"/>
</dbReference>
<feature type="domain" description="Amine oxidase" evidence="8">
    <location>
        <begin position="5"/>
        <end position="61"/>
    </location>
</feature>
<protein>
    <recommendedName>
        <fullName evidence="8">Amine oxidase domain-containing protein</fullName>
    </recommendedName>
</protein>
<evidence type="ECO:0000259" key="8">
    <source>
        <dbReference type="Pfam" id="PF01593"/>
    </source>
</evidence>
<comment type="caution">
    <text evidence="9">The sequence shown here is derived from an EMBL/GenBank/DDBJ whole genome shotgun (WGS) entry which is preliminary data.</text>
</comment>
<proteinExistence type="inferred from homology"/>
<gene>
    <name evidence="9" type="ORF">L596_028901</name>
</gene>
<name>A0A4U5LZP4_STECR</name>
<evidence type="ECO:0000313" key="10">
    <source>
        <dbReference type="Proteomes" id="UP000298663"/>
    </source>
</evidence>
<dbReference type="Gene3D" id="3.50.50.60">
    <property type="entry name" value="FAD/NAD(P)-binding domain"/>
    <property type="match status" value="1"/>
</dbReference>
<keyword evidence="7" id="KW-0560">Oxidoreductase</keyword>
<dbReference type="InterPro" id="IPR036188">
    <property type="entry name" value="FAD/NAD-bd_sf"/>
</dbReference>
<dbReference type="AlphaFoldDB" id="A0A4U5LZP4"/>
<evidence type="ECO:0000256" key="6">
    <source>
        <dbReference type="ARBA" id="ARBA00022827"/>
    </source>
</evidence>
<sequence>MYPKKFDHVIGTSPFGHLKKFAKTMFSPQLSNHKLAAIEALGYGNLLKVFLIYEKLWWHYKGSSIAALRVKG</sequence>
<dbReference type="PANTHER" id="PTHR10742">
    <property type="entry name" value="FLAVIN MONOAMINE OXIDASE"/>
    <property type="match status" value="1"/>
</dbReference>
<evidence type="ECO:0000256" key="3">
    <source>
        <dbReference type="ARBA" id="ARBA00005995"/>
    </source>
</evidence>
<keyword evidence="6" id="KW-0274">FAD</keyword>
<dbReference type="Proteomes" id="UP000298663">
    <property type="component" value="Unassembled WGS sequence"/>
</dbReference>
<keyword evidence="5" id="KW-0285">Flavoprotein</keyword>
<reference evidence="9 10" key="1">
    <citation type="journal article" date="2015" name="Genome Biol.">
        <title>Comparative genomics of Steinernema reveals deeply conserved gene regulatory networks.</title>
        <authorList>
            <person name="Dillman A.R."/>
            <person name="Macchietto M."/>
            <person name="Porter C.F."/>
            <person name="Rogers A."/>
            <person name="Williams B."/>
            <person name="Antoshechkin I."/>
            <person name="Lee M.M."/>
            <person name="Goodwin Z."/>
            <person name="Lu X."/>
            <person name="Lewis E.E."/>
            <person name="Goodrich-Blair H."/>
            <person name="Stock S.P."/>
            <person name="Adams B.J."/>
            <person name="Sternberg P.W."/>
            <person name="Mortazavi A."/>
        </authorList>
    </citation>
    <scope>NUCLEOTIDE SEQUENCE [LARGE SCALE GENOMIC DNA]</scope>
    <source>
        <strain evidence="9 10">ALL</strain>
    </source>
</reference>
<reference evidence="9 10" key="2">
    <citation type="journal article" date="2019" name="G3 (Bethesda)">
        <title>Hybrid Assembly of the Genome of the Entomopathogenic Nematode Steinernema carpocapsae Identifies the X-Chromosome.</title>
        <authorList>
            <person name="Serra L."/>
            <person name="Macchietto M."/>
            <person name="Macias-Munoz A."/>
            <person name="McGill C.J."/>
            <person name="Rodriguez I.M."/>
            <person name="Rodriguez B."/>
            <person name="Murad R."/>
            <person name="Mortazavi A."/>
        </authorList>
    </citation>
    <scope>NUCLEOTIDE SEQUENCE [LARGE SCALE GENOMIC DNA]</scope>
    <source>
        <strain evidence="9 10">ALL</strain>
    </source>
</reference>
<evidence type="ECO:0000256" key="1">
    <source>
        <dbReference type="ARBA" id="ARBA00001974"/>
    </source>
</evidence>
<dbReference type="GO" id="GO:0005737">
    <property type="term" value="C:cytoplasm"/>
    <property type="evidence" value="ECO:0007669"/>
    <property type="project" value="UniProtKB-SubCell"/>
</dbReference>
<keyword evidence="4" id="KW-0963">Cytoplasm</keyword>
<evidence type="ECO:0000256" key="7">
    <source>
        <dbReference type="ARBA" id="ARBA00023002"/>
    </source>
</evidence>
<dbReference type="Gene3D" id="3.90.660.10">
    <property type="match status" value="1"/>
</dbReference>
<comment type="similarity">
    <text evidence="3">Belongs to the flavin monoamine oxidase family.</text>
</comment>
<comment type="subcellular location">
    <subcellularLocation>
        <location evidence="2">Cytoplasm</location>
    </subcellularLocation>
</comment>
<dbReference type="InterPro" id="IPR002937">
    <property type="entry name" value="Amino_oxidase"/>
</dbReference>
<dbReference type="OrthoDB" id="2219495at2759"/>
<evidence type="ECO:0000256" key="4">
    <source>
        <dbReference type="ARBA" id="ARBA00022490"/>
    </source>
</evidence>